<feature type="compositionally biased region" description="Low complexity" evidence="1">
    <location>
        <begin position="100"/>
        <end position="119"/>
    </location>
</feature>
<organism evidence="2 3">
    <name type="scientific">Suillus plorans</name>
    <dbReference type="NCBI Taxonomy" id="116603"/>
    <lineage>
        <taxon>Eukaryota</taxon>
        <taxon>Fungi</taxon>
        <taxon>Dikarya</taxon>
        <taxon>Basidiomycota</taxon>
        <taxon>Agaricomycotina</taxon>
        <taxon>Agaricomycetes</taxon>
        <taxon>Agaricomycetidae</taxon>
        <taxon>Boletales</taxon>
        <taxon>Suillineae</taxon>
        <taxon>Suillaceae</taxon>
        <taxon>Suillus</taxon>
    </lineage>
</organism>
<keyword evidence="3" id="KW-1185">Reference proteome</keyword>
<dbReference type="Proteomes" id="UP000719766">
    <property type="component" value="Unassembled WGS sequence"/>
</dbReference>
<dbReference type="AlphaFoldDB" id="A0A9P7ANE4"/>
<feature type="compositionally biased region" description="Low complexity" evidence="1">
    <location>
        <begin position="58"/>
        <end position="69"/>
    </location>
</feature>
<reference evidence="2" key="1">
    <citation type="journal article" date="2020" name="New Phytol.">
        <title>Comparative genomics reveals dynamic genome evolution in host specialist ectomycorrhizal fungi.</title>
        <authorList>
            <person name="Lofgren L.A."/>
            <person name="Nguyen N.H."/>
            <person name="Vilgalys R."/>
            <person name="Ruytinx J."/>
            <person name="Liao H.L."/>
            <person name="Branco S."/>
            <person name="Kuo A."/>
            <person name="LaButti K."/>
            <person name="Lipzen A."/>
            <person name="Andreopoulos W."/>
            <person name="Pangilinan J."/>
            <person name="Riley R."/>
            <person name="Hundley H."/>
            <person name="Na H."/>
            <person name="Barry K."/>
            <person name="Grigoriev I.V."/>
            <person name="Stajich J.E."/>
            <person name="Kennedy P.G."/>
        </authorList>
    </citation>
    <scope>NUCLEOTIDE SEQUENCE</scope>
    <source>
        <strain evidence="2">S12</strain>
    </source>
</reference>
<proteinExistence type="predicted"/>
<feature type="compositionally biased region" description="Low complexity" evidence="1">
    <location>
        <begin position="20"/>
        <end position="37"/>
    </location>
</feature>
<protein>
    <submittedName>
        <fullName evidence="2">Uncharacterized protein</fullName>
    </submittedName>
</protein>
<evidence type="ECO:0000313" key="3">
    <source>
        <dbReference type="Proteomes" id="UP000719766"/>
    </source>
</evidence>
<gene>
    <name evidence="2" type="ORF">HD556DRAFT_1309385</name>
</gene>
<evidence type="ECO:0000256" key="1">
    <source>
        <dbReference type="SAM" id="MobiDB-lite"/>
    </source>
</evidence>
<accession>A0A9P7ANE4</accession>
<dbReference type="EMBL" id="JABBWE010000037">
    <property type="protein sequence ID" value="KAG1792313.1"/>
    <property type="molecule type" value="Genomic_DNA"/>
</dbReference>
<name>A0A9P7ANE4_9AGAM</name>
<feature type="region of interest" description="Disordered" evidence="1">
    <location>
        <begin position="1"/>
        <end position="134"/>
    </location>
</feature>
<dbReference type="GeneID" id="64594048"/>
<comment type="caution">
    <text evidence="2">The sequence shown here is derived from an EMBL/GenBank/DDBJ whole genome shotgun (WGS) entry which is preliminary data.</text>
</comment>
<dbReference type="OrthoDB" id="2690940at2759"/>
<evidence type="ECO:0000313" key="2">
    <source>
        <dbReference type="EMBL" id="KAG1792313.1"/>
    </source>
</evidence>
<sequence>MMNAVSPSFVSPASNIIDQPSATSDSDSLSVSSTPASDELPDGTEFATELVGSRDAASSPSPSLPPQSHSNHEITTTPVHPSLPIELSDGIQVPPETVNSRGAAASPSPSFPPQGSSRPHMPLASASTPVLASPPKSFWKRFPMFNRSAASVDSKRWKFPRIGSIMRRKHRNLGPDDAKN</sequence>
<feature type="compositionally biased region" description="Polar residues" evidence="1">
    <location>
        <begin position="1"/>
        <end position="18"/>
    </location>
</feature>
<dbReference type="RefSeq" id="XP_041158950.1">
    <property type="nucleotide sequence ID" value="XM_041300284.1"/>
</dbReference>